<dbReference type="CDD" id="cd07253">
    <property type="entry name" value="GLOD5"/>
    <property type="match status" value="1"/>
</dbReference>
<dbReference type="STRING" id="1860122.A9404_12285"/>
<dbReference type="SUPFAM" id="SSF54593">
    <property type="entry name" value="Glyoxalase/Bleomycin resistance protein/Dihydroxybiphenyl dioxygenase"/>
    <property type="match status" value="1"/>
</dbReference>
<dbReference type="PROSITE" id="PS51819">
    <property type="entry name" value="VOC"/>
    <property type="match status" value="1"/>
</dbReference>
<feature type="domain" description="VOC" evidence="1">
    <location>
        <begin position="5"/>
        <end position="125"/>
    </location>
</feature>
<dbReference type="Pfam" id="PF00903">
    <property type="entry name" value="Glyoxalase"/>
    <property type="match status" value="1"/>
</dbReference>
<organism evidence="2 3">
    <name type="scientific">Halothiobacillus diazotrophicus</name>
    <dbReference type="NCBI Taxonomy" id="1860122"/>
    <lineage>
        <taxon>Bacteria</taxon>
        <taxon>Pseudomonadati</taxon>
        <taxon>Pseudomonadota</taxon>
        <taxon>Gammaproteobacteria</taxon>
        <taxon>Chromatiales</taxon>
        <taxon>Halothiobacillaceae</taxon>
        <taxon>Halothiobacillus</taxon>
    </lineage>
</organism>
<dbReference type="RefSeq" id="WP_066102121.1">
    <property type="nucleotide sequence ID" value="NZ_CP016027.1"/>
</dbReference>
<evidence type="ECO:0000313" key="2">
    <source>
        <dbReference type="EMBL" id="ANJ68047.1"/>
    </source>
</evidence>
<reference evidence="2 3" key="1">
    <citation type="submission" date="2016-06" db="EMBL/GenBank/DDBJ databases">
        <title>Insight into the functional genes involving in sulfur oxidation in Pearl River water.</title>
        <authorList>
            <person name="Luo J."/>
            <person name="Tan X."/>
            <person name="Lin W."/>
        </authorList>
    </citation>
    <scope>NUCLEOTIDE SEQUENCE [LARGE SCALE GENOMIC DNA]</scope>
    <source>
        <strain evidence="2 3">LS2</strain>
    </source>
</reference>
<gene>
    <name evidence="2" type="ORF">A9404_12285</name>
</gene>
<dbReference type="Proteomes" id="UP000078596">
    <property type="component" value="Chromosome"/>
</dbReference>
<keyword evidence="3" id="KW-1185">Reference proteome</keyword>
<accession>A0A191ZJM3</accession>
<dbReference type="EMBL" id="CP016027">
    <property type="protein sequence ID" value="ANJ68047.1"/>
    <property type="molecule type" value="Genomic_DNA"/>
</dbReference>
<dbReference type="AlphaFoldDB" id="A0A191ZJM3"/>
<dbReference type="InterPro" id="IPR029068">
    <property type="entry name" value="Glyas_Bleomycin-R_OHBP_Dase"/>
</dbReference>
<dbReference type="PANTHER" id="PTHR21366">
    <property type="entry name" value="GLYOXALASE FAMILY PROTEIN"/>
    <property type="match status" value="1"/>
</dbReference>
<protein>
    <recommendedName>
        <fullName evidence="1">VOC domain-containing protein</fullName>
    </recommendedName>
</protein>
<dbReference type="InterPro" id="IPR050383">
    <property type="entry name" value="GlyoxalaseI/FosfomycinResist"/>
</dbReference>
<evidence type="ECO:0000259" key="1">
    <source>
        <dbReference type="PROSITE" id="PS51819"/>
    </source>
</evidence>
<dbReference type="Gene3D" id="3.10.180.10">
    <property type="entry name" value="2,3-Dihydroxybiphenyl 1,2-Dioxygenase, domain 1"/>
    <property type="match status" value="1"/>
</dbReference>
<dbReference type="InterPro" id="IPR004360">
    <property type="entry name" value="Glyas_Fos-R_dOase_dom"/>
</dbReference>
<name>A0A191ZJM3_9GAMM</name>
<evidence type="ECO:0000313" key="3">
    <source>
        <dbReference type="Proteomes" id="UP000078596"/>
    </source>
</evidence>
<proteinExistence type="predicted"/>
<dbReference type="OrthoDB" id="9812656at2"/>
<dbReference type="PANTHER" id="PTHR21366:SF14">
    <property type="entry name" value="GLYOXALASE DOMAIN-CONTAINING PROTEIN 5"/>
    <property type="match status" value="1"/>
</dbReference>
<sequence length="128" mass="13708">MHIDSLDHLVLTVADIDATVAFYTRVLGMGVVTFGAGRQALTFGSQKINLHQQGREFEPKADRPTPGSADLCFLTSQPLPDVIGHLNACGVVVIEGPVQRTGAQGPILSVYIRDPDGNLIEIANRLSD</sequence>
<dbReference type="KEGG" id="haz:A9404_12285"/>
<dbReference type="InterPro" id="IPR037523">
    <property type="entry name" value="VOC_core"/>
</dbReference>